<dbReference type="Gene3D" id="3.30.1490.10">
    <property type="match status" value="1"/>
</dbReference>
<dbReference type="Gene3D" id="3.30.1370.30">
    <property type="match status" value="1"/>
</dbReference>
<comment type="subunit">
    <text evidence="5">Part of the 30S ribosomal subunit. Contacts proteins S5 and S12.</text>
</comment>
<sequence length="129" mass="14680">MDVIGDYLTAIRNAVLTHKKEVAIPVSRLRQELSRILLEEGYISNFQVLDKDWPPKILIQLKYSAQGESVIRGLKRASKQSRRVYRKAKELPWVRNGLGTAVISTSQGMMSDRQARRLNVGGEVVCEVW</sequence>
<dbReference type="AlphaFoldDB" id="A0A532V429"/>
<reference evidence="7 8" key="1">
    <citation type="submission" date="2017-06" db="EMBL/GenBank/DDBJ databases">
        <title>Novel microbial phyla capable of carbon fixation and sulfur reduction in deep-sea sediments.</title>
        <authorList>
            <person name="Huang J."/>
            <person name="Baker B."/>
            <person name="Wang Y."/>
        </authorList>
    </citation>
    <scope>NUCLEOTIDE SEQUENCE [LARGE SCALE GENOMIC DNA]</scope>
    <source>
        <strain evidence="7">B3_TA06</strain>
    </source>
</reference>
<dbReference type="FunFam" id="3.30.1490.10:FF:000001">
    <property type="entry name" value="30S ribosomal protein S8"/>
    <property type="match status" value="1"/>
</dbReference>
<comment type="caution">
    <text evidence="7">The sequence shown here is derived from an EMBL/GenBank/DDBJ whole genome shotgun (WGS) entry which is preliminary data.</text>
</comment>
<evidence type="ECO:0000256" key="4">
    <source>
        <dbReference type="ARBA" id="ARBA00035258"/>
    </source>
</evidence>
<dbReference type="GO" id="GO:0019843">
    <property type="term" value="F:rRNA binding"/>
    <property type="evidence" value="ECO:0007669"/>
    <property type="project" value="UniProtKB-UniRule"/>
</dbReference>
<keyword evidence="5" id="KW-0694">RNA-binding</keyword>
<comment type="similarity">
    <text evidence="1 5 6">Belongs to the universal ribosomal protein uS8 family.</text>
</comment>
<keyword evidence="2 5" id="KW-0689">Ribosomal protein</keyword>
<dbReference type="EMBL" id="NJBO01000012">
    <property type="protein sequence ID" value="TKJ41976.1"/>
    <property type="molecule type" value="Genomic_DNA"/>
</dbReference>
<evidence type="ECO:0000313" key="7">
    <source>
        <dbReference type="EMBL" id="TKJ41976.1"/>
    </source>
</evidence>
<evidence type="ECO:0000256" key="1">
    <source>
        <dbReference type="ARBA" id="ARBA00006471"/>
    </source>
</evidence>
<dbReference type="GO" id="GO:0006412">
    <property type="term" value="P:translation"/>
    <property type="evidence" value="ECO:0007669"/>
    <property type="project" value="UniProtKB-UniRule"/>
</dbReference>
<protein>
    <recommendedName>
        <fullName evidence="4 5">Small ribosomal subunit protein uS8</fullName>
    </recommendedName>
</protein>
<evidence type="ECO:0000256" key="5">
    <source>
        <dbReference type="HAMAP-Rule" id="MF_01302"/>
    </source>
</evidence>
<accession>A0A532V429</accession>
<dbReference type="HAMAP" id="MF_01302_B">
    <property type="entry name" value="Ribosomal_uS8_B"/>
    <property type="match status" value="1"/>
</dbReference>
<proteinExistence type="inferred from homology"/>
<dbReference type="InterPro" id="IPR047863">
    <property type="entry name" value="Ribosomal_uS8_CS"/>
</dbReference>
<dbReference type="GO" id="GO:0005737">
    <property type="term" value="C:cytoplasm"/>
    <property type="evidence" value="ECO:0007669"/>
    <property type="project" value="UniProtKB-ARBA"/>
</dbReference>
<dbReference type="GO" id="GO:1990904">
    <property type="term" value="C:ribonucleoprotein complex"/>
    <property type="evidence" value="ECO:0007669"/>
    <property type="project" value="UniProtKB-KW"/>
</dbReference>
<dbReference type="PANTHER" id="PTHR11758">
    <property type="entry name" value="40S RIBOSOMAL PROTEIN S15A"/>
    <property type="match status" value="1"/>
</dbReference>
<evidence type="ECO:0000256" key="6">
    <source>
        <dbReference type="RuleBase" id="RU003660"/>
    </source>
</evidence>
<evidence type="ECO:0000256" key="2">
    <source>
        <dbReference type="ARBA" id="ARBA00022980"/>
    </source>
</evidence>
<keyword evidence="3 5" id="KW-0687">Ribonucleoprotein</keyword>
<evidence type="ECO:0000313" key="8">
    <source>
        <dbReference type="Proteomes" id="UP000317778"/>
    </source>
</evidence>
<dbReference type="Pfam" id="PF00410">
    <property type="entry name" value="Ribosomal_S8"/>
    <property type="match status" value="1"/>
</dbReference>
<dbReference type="PROSITE" id="PS00053">
    <property type="entry name" value="RIBOSOMAL_S8"/>
    <property type="match status" value="1"/>
</dbReference>
<dbReference type="SUPFAM" id="SSF56047">
    <property type="entry name" value="Ribosomal protein S8"/>
    <property type="match status" value="1"/>
</dbReference>
<name>A0A532V429_UNCT6</name>
<dbReference type="GO" id="GO:0003735">
    <property type="term" value="F:structural constituent of ribosome"/>
    <property type="evidence" value="ECO:0007669"/>
    <property type="project" value="InterPro"/>
</dbReference>
<dbReference type="GO" id="GO:0005840">
    <property type="term" value="C:ribosome"/>
    <property type="evidence" value="ECO:0007669"/>
    <property type="project" value="UniProtKB-KW"/>
</dbReference>
<dbReference type="Proteomes" id="UP000317778">
    <property type="component" value="Unassembled WGS sequence"/>
</dbReference>
<organism evidence="7 8">
    <name type="scientific">candidate division TA06 bacterium B3_TA06</name>
    <dbReference type="NCBI Taxonomy" id="2012487"/>
    <lineage>
        <taxon>Bacteria</taxon>
        <taxon>Bacteria division TA06</taxon>
    </lineage>
</organism>
<comment type="function">
    <text evidence="5">One of the primary rRNA binding proteins, it binds directly to 16S rRNA central domain where it helps coordinate assembly of the platform of the 30S subunit.</text>
</comment>
<gene>
    <name evidence="5 7" type="primary">rpsH</name>
    <name evidence="7" type="ORF">CEE36_07950</name>
</gene>
<evidence type="ECO:0000256" key="3">
    <source>
        <dbReference type="ARBA" id="ARBA00023274"/>
    </source>
</evidence>
<dbReference type="InterPro" id="IPR035987">
    <property type="entry name" value="Ribosomal_uS8_sf"/>
</dbReference>
<dbReference type="InterPro" id="IPR000630">
    <property type="entry name" value="Ribosomal_uS8"/>
</dbReference>
<keyword evidence="5" id="KW-0699">rRNA-binding</keyword>
<dbReference type="NCBIfam" id="NF001109">
    <property type="entry name" value="PRK00136.1"/>
    <property type="match status" value="1"/>
</dbReference>